<evidence type="ECO:0000256" key="11">
    <source>
        <dbReference type="ARBA" id="ARBA00022845"/>
    </source>
</evidence>
<evidence type="ECO:0000256" key="3">
    <source>
        <dbReference type="ARBA" id="ARBA00004514"/>
    </source>
</evidence>
<keyword evidence="7" id="KW-0963">Cytoplasm</keyword>
<dbReference type="GO" id="GO:0006096">
    <property type="term" value="P:glycolytic process"/>
    <property type="evidence" value="ECO:0007669"/>
    <property type="project" value="UniProtKB-KW"/>
</dbReference>
<dbReference type="InterPro" id="IPR020831">
    <property type="entry name" value="GlycerAld/Erythrose_P_DH"/>
</dbReference>
<comment type="pathway">
    <text evidence="4">Carbohydrate degradation; glycolysis; pyruvate from D-glyceraldehyde 3-phosphate: step 1/5.</text>
</comment>
<dbReference type="GO" id="GO:0016740">
    <property type="term" value="F:transferase activity"/>
    <property type="evidence" value="ECO:0007669"/>
    <property type="project" value="UniProtKB-KW"/>
</dbReference>
<dbReference type="EMBL" id="JH000527">
    <property type="protein sequence ID" value="EGW00720.1"/>
    <property type="molecule type" value="Genomic_DNA"/>
</dbReference>
<evidence type="ECO:0000256" key="20">
    <source>
        <dbReference type="ARBA" id="ARBA00048005"/>
    </source>
</evidence>
<evidence type="ECO:0000256" key="12">
    <source>
        <dbReference type="ARBA" id="ARBA00023002"/>
    </source>
</evidence>
<dbReference type="GO" id="GO:0006417">
    <property type="term" value="P:regulation of translation"/>
    <property type="evidence" value="ECO:0007669"/>
    <property type="project" value="UniProtKB-KW"/>
</dbReference>
<dbReference type="AlphaFoldDB" id="G3HMX1"/>
<evidence type="ECO:0000256" key="18">
    <source>
        <dbReference type="ARBA" id="ARBA00046997"/>
    </source>
</evidence>
<accession>G3HMX1</accession>
<evidence type="ECO:0000256" key="8">
    <source>
        <dbReference type="ARBA" id="ARBA00022679"/>
    </source>
</evidence>
<dbReference type="GO" id="GO:0005856">
    <property type="term" value="C:cytoskeleton"/>
    <property type="evidence" value="ECO:0007669"/>
    <property type="project" value="UniProtKB-SubCell"/>
</dbReference>
<dbReference type="SUPFAM" id="SSF55347">
    <property type="entry name" value="Glyceraldehyde-3-phosphate dehydrogenase-like, C-terminal domain"/>
    <property type="match status" value="1"/>
</dbReference>
<evidence type="ECO:0000256" key="9">
    <source>
        <dbReference type="ARBA" id="ARBA00022703"/>
    </source>
</evidence>
<proteinExistence type="inferred from homology"/>
<dbReference type="InterPro" id="IPR036291">
    <property type="entry name" value="NAD(P)-bd_dom_sf"/>
</dbReference>
<dbReference type="Pfam" id="PF02800">
    <property type="entry name" value="Gp_dh_C"/>
    <property type="match status" value="1"/>
</dbReference>
<comment type="similarity">
    <text evidence="5">Belongs to the glyceraldehyde-3-phosphate dehydrogenase family.</text>
</comment>
<dbReference type="GO" id="GO:0005829">
    <property type="term" value="C:cytosol"/>
    <property type="evidence" value="ECO:0007669"/>
    <property type="project" value="UniProtKB-SubCell"/>
</dbReference>
<comment type="subcellular location">
    <subcellularLocation>
        <location evidence="2">Cytoplasm</location>
        <location evidence="2">Cytoskeleton</location>
    </subcellularLocation>
    <subcellularLocation>
        <location evidence="3">Cytoplasm</location>
        <location evidence="3">Cytosol</location>
    </subcellularLocation>
    <subcellularLocation>
        <location evidence="1">Nucleus</location>
    </subcellularLocation>
</comment>
<keyword evidence="12" id="KW-0560">Oxidoreductase</keyword>
<dbReference type="PANTHER" id="PTHR10836:SF111">
    <property type="entry name" value="GLYCERALDEHYDE-3-PHOSPHATE DEHYDROGENASE"/>
    <property type="match status" value="1"/>
</dbReference>
<dbReference type="SUPFAM" id="SSF51735">
    <property type="entry name" value="NAD(P)-binding Rossmann-fold domains"/>
    <property type="match status" value="1"/>
</dbReference>
<dbReference type="InParanoid" id="G3HMX1"/>
<evidence type="ECO:0000256" key="19">
    <source>
        <dbReference type="ARBA" id="ARBA00047698"/>
    </source>
</evidence>
<evidence type="ECO:0000256" key="6">
    <source>
        <dbReference type="ARBA" id="ARBA00013119"/>
    </source>
</evidence>
<dbReference type="Proteomes" id="UP000001075">
    <property type="component" value="Unassembled WGS sequence"/>
</dbReference>
<dbReference type="InterPro" id="IPR020829">
    <property type="entry name" value="GlycerAld_3-P_DH_cat"/>
</dbReference>
<evidence type="ECO:0000256" key="13">
    <source>
        <dbReference type="ARBA" id="ARBA00023027"/>
    </source>
</evidence>
<comment type="catalytic activity">
    <reaction evidence="20">
        <text>S-nitroso-L-cysteinyl-[GAPDH] + L-cysteinyl-[protein] = L-cysteinyl-[GAPDH] + S-nitroso-L-cysteinyl-[protein]</text>
        <dbReference type="Rhea" id="RHEA:66684"/>
        <dbReference type="Rhea" id="RHEA-COMP:10131"/>
        <dbReference type="Rhea" id="RHEA-COMP:17089"/>
        <dbReference type="Rhea" id="RHEA-COMP:17090"/>
        <dbReference type="Rhea" id="RHEA-COMP:17091"/>
        <dbReference type="ChEBI" id="CHEBI:29950"/>
        <dbReference type="ChEBI" id="CHEBI:149494"/>
    </reaction>
    <physiologicalReaction direction="left-to-right" evidence="20">
        <dbReference type="Rhea" id="RHEA:66685"/>
    </physiologicalReaction>
</comment>
<dbReference type="GO" id="GO:0006915">
    <property type="term" value="P:apoptotic process"/>
    <property type="evidence" value="ECO:0007669"/>
    <property type="project" value="UniProtKB-KW"/>
</dbReference>
<keyword evidence="13" id="KW-0520">NAD</keyword>
<evidence type="ECO:0000256" key="2">
    <source>
        <dbReference type="ARBA" id="ARBA00004245"/>
    </source>
</evidence>
<feature type="domain" description="Glyceraldehyde 3-phosphate dehydrogenase catalytic" evidence="21">
    <location>
        <begin position="65"/>
        <end position="112"/>
    </location>
</feature>
<evidence type="ECO:0000256" key="16">
    <source>
        <dbReference type="ARBA" id="ARBA00023242"/>
    </source>
</evidence>
<keyword evidence="15" id="KW-0206">Cytoskeleton</keyword>
<name>G3HMX1_CRIGR</name>
<evidence type="ECO:0000256" key="17">
    <source>
        <dbReference type="ARBA" id="ARBA00031890"/>
    </source>
</evidence>
<evidence type="ECO:0000256" key="10">
    <source>
        <dbReference type="ARBA" id="ARBA00022799"/>
    </source>
</evidence>
<keyword evidence="14" id="KW-0324">Glycolysis</keyword>
<dbReference type="EC" id="1.2.1.12" evidence="6"/>
<gene>
    <name evidence="22" type="ORF">I79_012101</name>
</gene>
<dbReference type="STRING" id="10029.G3HMX1"/>
<keyword evidence="10" id="KW-0702">S-nitrosylation</keyword>
<comment type="catalytic activity">
    <reaction evidence="19">
        <text>D-glyceraldehyde 3-phosphate + phosphate + NAD(+) = (2R)-3-phospho-glyceroyl phosphate + NADH + H(+)</text>
        <dbReference type="Rhea" id="RHEA:10300"/>
        <dbReference type="ChEBI" id="CHEBI:15378"/>
        <dbReference type="ChEBI" id="CHEBI:43474"/>
        <dbReference type="ChEBI" id="CHEBI:57540"/>
        <dbReference type="ChEBI" id="CHEBI:57604"/>
        <dbReference type="ChEBI" id="CHEBI:57945"/>
        <dbReference type="ChEBI" id="CHEBI:59776"/>
        <dbReference type="EC" id="1.2.1.12"/>
    </reaction>
</comment>
<protein>
    <recommendedName>
        <fullName evidence="6">glyceraldehyde-3-phosphate dehydrogenase (phosphorylating)</fullName>
        <ecNumber evidence="6">1.2.1.12</ecNumber>
    </recommendedName>
    <alternativeName>
        <fullName evidence="17">Peptidyl-cysteine S-nitrosylase GAPDH</fullName>
    </alternativeName>
</protein>
<keyword evidence="9" id="KW-0053">Apoptosis</keyword>
<keyword evidence="11" id="KW-0810">Translation regulation</keyword>
<organism evidence="22 23">
    <name type="scientific">Cricetulus griseus</name>
    <name type="common">Chinese hamster</name>
    <name type="synonym">Cricetulus barabensis griseus</name>
    <dbReference type="NCBI Taxonomy" id="10029"/>
    <lineage>
        <taxon>Eukaryota</taxon>
        <taxon>Metazoa</taxon>
        <taxon>Chordata</taxon>
        <taxon>Craniata</taxon>
        <taxon>Vertebrata</taxon>
        <taxon>Euteleostomi</taxon>
        <taxon>Mammalia</taxon>
        <taxon>Eutheria</taxon>
        <taxon>Euarchontoglires</taxon>
        <taxon>Glires</taxon>
        <taxon>Rodentia</taxon>
        <taxon>Myomorpha</taxon>
        <taxon>Muroidea</taxon>
        <taxon>Cricetidae</taxon>
        <taxon>Cricetinae</taxon>
        <taxon>Cricetulus</taxon>
    </lineage>
</organism>
<evidence type="ECO:0000313" key="23">
    <source>
        <dbReference type="Proteomes" id="UP000001075"/>
    </source>
</evidence>
<dbReference type="PANTHER" id="PTHR10836">
    <property type="entry name" value="GLYCERALDEHYDE 3-PHOSPHATE DEHYDROGENASE"/>
    <property type="match status" value="1"/>
</dbReference>
<dbReference type="Gene3D" id="3.30.360.10">
    <property type="entry name" value="Dihydrodipicolinate Reductase, domain 2"/>
    <property type="match status" value="1"/>
</dbReference>
<evidence type="ECO:0000256" key="4">
    <source>
        <dbReference type="ARBA" id="ARBA00004869"/>
    </source>
</evidence>
<dbReference type="GO" id="GO:0004365">
    <property type="term" value="F:glyceraldehyde-3-phosphate dehydrogenase (NAD+) (phosphorylating) activity"/>
    <property type="evidence" value="ECO:0007669"/>
    <property type="project" value="UniProtKB-EC"/>
</dbReference>
<evidence type="ECO:0000256" key="14">
    <source>
        <dbReference type="ARBA" id="ARBA00023152"/>
    </source>
</evidence>
<sequence length="133" mass="14646">MEKAGAHLKGRAKRVIISTPSADAPMFVMGVNPDKYNSLKIVSTTNCLAPLAKGSDMLPGESYQVKQASEVPLKGILGYTKDQVVSCDFNSDSYSSTFDVLNDNFVNHISWYDNEFSYSNRAVDLMAYMASKE</sequence>
<reference evidence="23" key="1">
    <citation type="journal article" date="2011" name="Nat. Biotechnol.">
        <title>The genomic sequence of the Chinese hamster ovary (CHO)-K1 cell line.</title>
        <authorList>
            <person name="Xu X."/>
            <person name="Nagarajan H."/>
            <person name="Lewis N.E."/>
            <person name="Pan S."/>
            <person name="Cai Z."/>
            <person name="Liu X."/>
            <person name="Chen W."/>
            <person name="Xie M."/>
            <person name="Wang W."/>
            <person name="Hammond S."/>
            <person name="Andersen M.R."/>
            <person name="Neff N."/>
            <person name="Passarelli B."/>
            <person name="Koh W."/>
            <person name="Fan H.C."/>
            <person name="Wang J."/>
            <person name="Gui Y."/>
            <person name="Lee K.H."/>
            <person name="Betenbaugh M.J."/>
            <person name="Quake S.R."/>
            <person name="Famili I."/>
            <person name="Palsson B.O."/>
            <person name="Wang J."/>
        </authorList>
    </citation>
    <scope>NUCLEOTIDE SEQUENCE [LARGE SCALE GENOMIC DNA]</scope>
    <source>
        <strain evidence="23">CHO K1 cell line</strain>
    </source>
</reference>
<keyword evidence="16" id="KW-0539">Nucleus</keyword>
<evidence type="ECO:0000259" key="21">
    <source>
        <dbReference type="Pfam" id="PF02800"/>
    </source>
</evidence>
<evidence type="ECO:0000256" key="15">
    <source>
        <dbReference type="ARBA" id="ARBA00023212"/>
    </source>
</evidence>
<keyword evidence="8" id="KW-0808">Transferase</keyword>
<evidence type="ECO:0000256" key="1">
    <source>
        <dbReference type="ARBA" id="ARBA00004123"/>
    </source>
</evidence>
<evidence type="ECO:0000256" key="5">
    <source>
        <dbReference type="ARBA" id="ARBA00007406"/>
    </source>
</evidence>
<dbReference type="Gene3D" id="3.40.50.720">
    <property type="entry name" value="NAD(P)-binding Rossmann-like Domain"/>
    <property type="match status" value="2"/>
</dbReference>
<comment type="subunit">
    <text evidence="18">Homotetramer. Interacts with TPPP; the interaction is direct. Interacts (when S-nitrosylated) with SIAH1; leading to nuclear translocation. Interacts with RILPL1/GOSPEL, leading to prevent the interaction between GAPDH and SIAH1 and prevent nuclear translocation. Interacts with CHP1; the interaction increases the binding of CHP1 with microtubules. Associates with microtubules. Interacts with EIF1AD, USP25, PRKCI and WARS1. Interacts with phosphorylated RPL13A; inhibited by oxidatively-modified low-densitity lipoprotein (LDL(ox)). Component of the GAIT complex. Interacts with FKBP6; leading to inhibit GAPDH catalytic activity. Interacts with TRAF2, promoting TRAF2 ubiquitination. Interacts with TRAF3, promoting TRAF3 ubiquitination.</text>
</comment>
<evidence type="ECO:0000313" key="22">
    <source>
        <dbReference type="EMBL" id="EGW00720.1"/>
    </source>
</evidence>
<dbReference type="GO" id="GO:0005634">
    <property type="term" value="C:nucleus"/>
    <property type="evidence" value="ECO:0007669"/>
    <property type="project" value="UniProtKB-SubCell"/>
</dbReference>
<evidence type="ECO:0000256" key="7">
    <source>
        <dbReference type="ARBA" id="ARBA00022490"/>
    </source>
</evidence>